<proteinExistence type="predicted"/>
<dbReference type="Proteomes" id="UP000663838">
    <property type="component" value="Unassembled WGS sequence"/>
</dbReference>
<dbReference type="EMBL" id="CAJNYU010000185">
    <property type="protein sequence ID" value="CAF3338381.1"/>
    <property type="molecule type" value="Genomic_DNA"/>
</dbReference>
<evidence type="ECO:0000313" key="5">
    <source>
        <dbReference type="Proteomes" id="UP000663838"/>
    </source>
</evidence>
<dbReference type="EMBL" id="CAJOBS010001195">
    <property type="protein sequence ID" value="CAF4700797.1"/>
    <property type="molecule type" value="Genomic_DNA"/>
</dbReference>
<keyword evidence="1" id="KW-1133">Transmembrane helix</keyword>
<name>A0A821IH61_9BILA</name>
<dbReference type="Proteomes" id="UP000663869">
    <property type="component" value="Unassembled WGS sequence"/>
</dbReference>
<dbReference type="EMBL" id="CAJNYV010002157">
    <property type="protein sequence ID" value="CAF3457788.1"/>
    <property type="molecule type" value="Genomic_DNA"/>
</dbReference>
<feature type="transmembrane region" description="Helical" evidence="1">
    <location>
        <begin position="60"/>
        <end position="79"/>
    </location>
</feature>
<gene>
    <name evidence="2" type="ORF">FME351_LOCUS3345</name>
    <name evidence="3" type="ORF">KIK155_LOCUS12862</name>
    <name evidence="4" type="ORF">TOA249_LOCUS17039</name>
</gene>
<feature type="transmembrane region" description="Helical" evidence="1">
    <location>
        <begin position="6"/>
        <end position="24"/>
    </location>
</feature>
<evidence type="ECO:0000313" key="3">
    <source>
        <dbReference type="EMBL" id="CAF3457788.1"/>
    </source>
</evidence>
<comment type="caution">
    <text evidence="4">The sequence shown here is derived from an EMBL/GenBank/DDBJ whole genome shotgun (WGS) entry which is preliminary data.</text>
</comment>
<dbReference type="AlphaFoldDB" id="A0A821IH61"/>
<dbReference type="Proteomes" id="UP000663865">
    <property type="component" value="Unassembled WGS sequence"/>
</dbReference>
<keyword evidence="1" id="KW-0812">Transmembrane</keyword>
<reference evidence="4" key="1">
    <citation type="submission" date="2021-02" db="EMBL/GenBank/DDBJ databases">
        <authorList>
            <person name="Nowell W R."/>
        </authorList>
    </citation>
    <scope>NUCLEOTIDE SEQUENCE</scope>
</reference>
<accession>A0A821IH61</accession>
<keyword evidence="1" id="KW-0472">Membrane</keyword>
<feature type="transmembrane region" description="Helical" evidence="1">
    <location>
        <begin position="36"/>
        <end position="54"/>
    </location>
</feature>
<feature type="transmembrane region" description="Helical" evidence="1">
    <location>
        <begin position="91"/>
        <end position="109"/>
    </location>
</feature>
<evidence type="ECO:0000256" key="1">
    <source>
        <dbReference type="SAM" id="Phobius"/>
    </source>
</evidence>
<organism evidence="4 5">
    <name type="scientific">Rotaria socialis</name>
    <dbReference type="NCBI Taxonomy" id="392032"/>
    <lineage>
        <taxon>Eukaryota</taxon>
        <taxon>Metazoa</taxon>
        <taxon>Spiralia</taxon>
        <taxon>Gnathifera</taxon>
        <taxon>Rotifera</taxon>
        <taxon>Eurotatoria</taxon>
        <taxon>Bdelloidea</taxon>
        <taxon>Philodinida</taxon>
        <taxon>Philodinidae</taxon>
        <taxon>Rotaria</taxon>
    </lineage>
</organism>
<sequence>MSHVLIPFFTILVVFVNFVVGIKGSSYDLITTSTKLLVYLVTACSSAVFNRASYRLYCIIIHYALTLAISILGFLTALLSTYGQQDHPITSTVDMITLLFCMVYLYTVWSDYHDSQQLQHGTAQQQDIHLI</sequence>
<evidence type="ECO:0000313" key="2">
    <source>
        <dbReference type="EMBL" id="CAF3338381.1"/>
    </source>
</evidence>
<evidence type="ECO:0000313" key="4">
    <source>
        <dbReference type="EMBL" id="CAF4700797.1"/>
    </source>
</evidence>
<protein>
    <submittedName>
        <fullName evidence="4">Uncharacterized protein</fullName>
    </submittedName>
</protein>